<keyword evidence="15" id="KW-0808">Transferase</keyword>
<keyword evidence="15" id="KW-0489">Methyltransferase</keyword>
<evidence type="ECO:0000256" key="10">
    <source>
        <dbReference type="ARBA" id="ARBA00023242"/>
    </source>
</evidence>
<dbReference type="PROSITE" id="PS50157">
    <property type="entry name" value="ZINC_FINGER_C2H2_2"/>
    <property type="match status" value="4"/>
</dbReference>
<keyword evidence="4" id="KW-0677">Repeat</keyword>
<dbReference type="PROSITE" id="PS50280">
    <property type="entry name" value="SET"/>
    <property type="match status" value="1"/>
</dbReference>
<protein>
    <submittedName>
        <fullName evidence="15">Histone-lysine N-methyltransferase prdm6</fullName>
        <ecNumber evidence="15">2.1.1.354</ecNumber>
    </submittedName>
</protein>
<dbReference type="Pfam" id="PF00096">
    <property type="entry name" value="zf-C2H2"/>
    <property type="match status" value="3"/>
</dbReference>
<keyword evidence="3" id="KW-0479">Metal-binding</keyword>
<accession>A0A9X0CGQ8</accession>
<evidence type="ECO:0000256" key="1">
    <source>
        <dbReference type="ARBA" id="ARBA00004123"/>
    </source>
</evidence>
<keyword evidence="9" id="KW-0804">Transcription</keyword>
<dbReference type="SUPFAM" id="SSF57667">
    <property type="entry name" value="beta-beta-alpha zinc fingers"/>
    <property type="match status" value="2"/>
</dbReference>
<keyword evidence="5 11" id="KW-0863">Zinc-finger</keyword>
<dbReference type="GO" id="GO:0003677">
    <property type="term" value="F:DNA binding"/>
    <property type="evidence" value="ECO:0007669"/>
    <property type="project" value="UniProtKB-KW"/>
</dbReference>
<evidence type="ECO:0000259" key="13">
    <source>
        <dbReference type="PROSITE" id="PS50157"/>
    </source>
</evidence>
<dbReference type="PANTHER" id="PTHR16515:SF22">
    <property type="entry name" value="HISTONE-LYSINE N-METHYLTRANSFERASE PRDM6-RELATED"/>
    <property type="match status" value="1"/>
</dbReference>
<dbReference type="SMART" id="SM00355">
    <property type="entry name" value="ZnF_C2H2"/>
    <property type="match status" value="4"/>
</dbReference>
<feature type="domain" description="C2H2-type" evidence="13">
    <location>
        <begin position="436"/>
        <end position="463"/>
    </location>
</feature>
<dbReference type="PANTHER" id="PTHR16515">
    <property type="entry name" value="PR DOMAIN ZINC FINGER PROTEIN"/>
    <property type="match status" value="1"/>
</dbReference>
<evidence type="ECO:0000256" key="5">
    <source>
        <dbReference type="ARBA" id="ARBA00022771"/>
    </source>
</evidence>
<dbReference type="GO" id="GO:0005634">
    <property type="term" value="C:nucleus"/>
    <property type="evidence" value="ECO:0007669"/>
    <property type="project" value="UniProtKB-SubCell"/>
</dbReference>
<keyword evidence="10" id="KW-0539">Nucleus</keyword>
<dbReference type="SUPFAM" id="SSF82199">
    <property type="entry name" value="SET domain"/>
    <property type="match status" value="1"/>
</dbReference>
<gene>
    <name evidence="15" type="primary">PRDM6_9</name>
    <name evidence="15" type="ORF">OS493_006062</name>
</gene>
<dbReference type="InterPro" id="IPR046341">
    <property type="entry name" value="SET_dom_sf"/>
</dbReference>
<dbReference type="GO" id="GO:0010468">
    <property type="term" value="P:regulation of gene expression"/>
    <property type="evidence" value="ECO:0007669"/>
    <property type="project" value="TreeGrafter"/>
</dbReference>
<feature type="compositionally biased region" description="Pro residues" evidence="12">
    <location>
        <begin position="291"/>
        <end position="304"/>
    </location>
</feature>
<dbReference type="Gene3D" id="3.30.160.60">
    <property type="entry name" value="Classic Zinc Finger"/>
    <property type="match status" value="3"/>
</dbReference>
<dbReference type="Proteomes" id="UP001163046">
    <property type="component" value="Unassembled WGS sequence"/>
</dbReference>
<dbReference type="FunFam" id="3.30.160.60:FF:000778">
    <property type="entry name" value="PR/SET domain 6"/>
    <property type="match status" value="1"/>
</dbReference>
<keyword evidence="16" id="KW-1185">Reference proteome</keyword>
<dbReference type="InterPro" id="IPR013087">
    <property type="entry name" value="Znf_C2H2_type"/>
</dbReference>
<evidence type="ECO:0000256" key="11">
    <source>
        <dbReference type="PROSITE-ProRule" id="PRU00042"/>
    </source>
</evidence>
<keyword evidence="7" id="KW-0805">Transcription regulation</keyword>
<dbReference type="SMART" id="SM00317">
    <property type="entry name" value="SET"/>
    <property type="match status" value="1"/>
</dbReference>
<evidence type="ECO:0000313" key="15">
    <source>
        <dbReference type="EMBL" id="KAJ7339655.1"/>
    </source>
</evidence>
<dbReference type="PROSITE" id="PS00028">
    <property type="entry name" value="ZINC_FINGER_C2H2_1"/>
    <property type="match status" value="2"/>
</dbReference>
<comment type="caution">
    <text evidence="15">The sequence shown here is derived from an EMBL/GenBank/DDBJ whole genome shotgun (WGS) entry which is preliminary data.</text>
</comment>
<dbReference type="EMBL" id="MU827779">
    <property type="protein sequence ID" value="KAJ7339655.1"/>
    <property type="molecule type" value="Genomic_DNA"/>
</dbReference>
<evidence type="ECO:0000256" key="3">
    <source>
        <dbReference type="ARBA" id="ARBA00022723"/>
    </source>
</evidence>
<evidence type="ECO:0000256" key="7">
    <source>
        <dbReference type="ARBA" id="ARBA00023015"/>
    </source>
</evidence>
<sequence length="521" mass="57928">MEIENQTRKMSNHFAESVMKQDGIYEPVAKKAKVSSLPKVVSVQSLRQYSFTMADLQKCLFNASTVHPVNPQEAIGKRDGTACFWCDAGSTNPNFNCPHHEHDKSTTRQMTQVPLALRSLPPEVGLCASSIPGTGYGVCAKRAIPVGAWIGPYEGKFMKPEELSPVTDTSYMWEIFNDGKLAGFVDGSDEMVSSWMRFIRCARHRGEQNLFAFQYLGKVYYRSFKMILPGQEMLVWYDDKYPQYLGVPSTIFDMGAMTAEGTTNRPETSGTVLSEKRDRTPSETLTQNQYPPTPPSSVPSPSSPHSPNSQPMNHQQHSPTRPISGEPFNGFQSEVPSAFDFSSPVTSPEKPQYPTLKENLSVNQSHPLPSPESERSDPASPISSDDGHDNTVKQSQPVFSHITELSLWKCGQCKKSFPQRTMLQVHVCNESPQKPYQCGHCSQSFSHPAQLRAHAVIHASKKPFKCGYCSRAFAGATTLNNHIRTHTGERPFVCDKCGKNFTQGSQLSRHQRIPGDCVVRA</sequence>
<evidence type="ECO:0000313" key="16">
    <source>
        <dbReference type="Proteomes" id="UP001163046"/>
    </source>
</evidence>
<evidence type="ECO:0000256" key="8">
    <source>
        <dbReference type="ARBA" id="ARBA00023125"/>
    </source>
</evidence>
<dbReference type="Pfam" id="PF21549">
    <property type="entry name" value="PRDM2_PR"/>
    <property type="match status" value="1"/>
</dbReference>
<dbReference type="InterPro" id="IPR050331">
    <property type="entry name" value="Zinc_finger"/>
</dbReference>
<comment type="subcellular location">
    <subcellularLocation>
        <location evidence="1">Nucleus</location>
    </subcellularLocation>
</comment>
<keyword evidence="8" id="KW-0238">DNA-binding</keyword>
<comment type="similarity">
    <text evidence="2">Belongs to the krueppel C2H2-type zinc-finger protein family.</text>
</comment>
<feature type="domain" description="C2H2-type" evidence="13">
    <location>
        <begin position="408"/>
        <end position="435"/>
    </location>
</feature>
<keyword evidence="6" id="KW-0862">Zinc</keyword>
<dbReference type="GO" id="GO:0008270">
    <property type="term" value="F:zinc ion binding"/>
    <property type="evidence" value="ECO:0007669"/>
    <property type="project" value="UniProtKB-KW"/>
</dbReference>
<feature type="compositionally biased region" description="Polar residues" evidence="12">
    <location>
        <begin position="312"/>
        <end position="321"/>
    </location>
</feature>
<feature type="domain" description="C2H2-type" evidence="13">
    <location>
        <begin position="492"/>
        <end position="513"/>
    </location>
</feature>
<feature type="domain" description="C2H2-type" evidence="13">
    <location>
        <begin position="464"/>
        <end position="491"/>
    </location>
</feature>
<dbReference type="InterPro" id="IPR036236">
    <property type="entry name" value="Znf_C2H2_sf"/>
</dbReference>
<feature type="domain" description="SET" evidence="14">
    <location>
        <begin position="122"/>
        <end position="238"/>
    </location>
</feature>
<evidence type="ECO:0000256" key="12">
    <source>
        <dbReference type="SAM" id="MobiDB-lite"/>
    </source>
</evidence>
<evidence type="ECO:0000256" key="6">
    <source>
        <dbReference type="ARBA" id="ARBA00022833"/>
    </source>
</evidence>
<evidence type="ECO:0000259" key="14">
    <source>
        <dbReference type="PROSITE" id="PS50280"/>
    </source>
</evidence>
<name>A0A9X0CGQ8_9CNID</name>
<evidence type="ECO:0000256" key="2">
    <source>
        <dbReference type="ARBA" id="ARBA00006991"/>
    </source>
</evidence>
<dbReference type="OrthoDB" id="7734462at2759"/>
<organism evidence="15 16">
    <name type="scientific">Desmophyllum pertusum</name>
    <dbReference type="NCBI Taxonomy" id="174260"/>
    <lineage>
        <taxon>Eukaryota</taxon>
        <taxon>Metazoa</taxon>
        <taxon>Cnidaria</taxon>
        <taxon>Anthozoa</taxon>
        <taxon>Hexacorallia</taxon>
        <taxon>Scleractinia</taxon>
        <taxon>Caryophylliina</taxon>
        <taxon>Caryophylliidae</taxon>
        <taxon>Desmophyllum</taxon>
    </lineage>
</organism>
<feature type="compositionally biased region" description="Polar residues" evidence="12">
    <location>
        <begin position="260"/>
        <end position="272"/>
    </location>
</feature>
<evidence type="ECO:0000256" key="4">
    <source>
        <dbReference type="ARBA" id="ARBA00022737"/>
    </source>
</evidence>
<dbReference type="GO" id="GO:0032259">
    <property type="term" value="P:methylation"/>
    <property type="evidence" value="ECO:0007669"/>
    <property type="project" value="UniProtKB-KW"/>
</dbReference>
<dbReference type="FunFam" id="3.30.160.60:FF:001174">
    <property type="entry name" value="zinc finger protein 527 isoform X1"/>
    <property type="match status" value="1"/>
</dbReference>
<dbReference type="InterPro" id="IPR001214">
    <property type="entry name" value="SET_dom"/>
</dbReference>
<dbReference type="Gene3D" id="2.170.270.10">
    <property type="entry name" value="SET domain"/>
    <property type="match status" value="1"/>
</dbReference>
<dbReference type="GO" id="GO:0140999">
    <property type="term" value="F:histone H3K4 trimethyltransferase activity"/>
    <property type="evidence" value="ECO:0007669"/>
    <property type="project" value="UniProtKB-EC"/>
</dbReference>
<feature type="compositionally biased region" description="Polar residues" evidence="12">
    <location>
        <begin position="358"/>
        <end position="367"/>
    </location>
</feature>
<feature type="region of interest" description="Disordered" evidence="12">
    <location>
        <begin position="260"/>
        <end position="393"/>
    </location>
</feature>
<dbReference type="EC" id="2.1.1.354" evidence="15"/>
<reference evidence="15" key="1">
    <citation type="submission" date="2023-01" db="EMBL/GenBank/DDBJ databases">
        <title>Genome assembly of the deep-sea coral Lophelia pertusa.</title>
        <authorList>
            <person name="Herrera S."/>
            <person name="Cordes E."/>
        </authorList>
    </citation>
    <scope>NUCLEOTIDE SEQUENCE</scope>
    <source>
        <strain evidence="15">USNM1676648</strain>
        <tissue evidence="15">Polyp</tissue>
    </source>
</reference>
<evidence type="ECO:0000256" key="9">
    <source>
        <dbReference type="ARBA" id="ARBA00023163"/>
    </source>
</evidence>
<dbReference type="AlphaFoldDB" id="A0A9X0CGQ8"/>
<proteinExistence type="inferred from homology"/>